<sequence>MNIAGRTLTPAVVEALTYWPRLVHAEEPKPVDLAVLPHFFNGLLSELPWWDNIWRVTYVEPANPREFASDHDRQRSRFTEVSVPGILGGGAGQTLPFLGRVRFESDRLLRFQAKIGDMVVGPALSEAGTHEPHPFGAVLRKLMDNRGVSVKDVARRTYRAMSTIYAAQSGGRNPHPILVREIAGALDIPEADLAAIAGVDDGMSDVTKNASEQPGGRQ</sequence>
<dbReference type="EMBL" id="BOMH01000128">
    <property type="protein sequence ID" value="GID71319.1"/>
    <property type="molecule type" value="Genomic_DNA"/>
</dbReference>
<dbReference type="InterPro" id="IPR001387">
    <property type="entry name" value="Cro/C1-type_HTH"/>
</dbReference>
<feature type="domain" description="HTH cro/C1-type" evidence="1">
    <location>
        <begin position="139"/>
        <end position="193"/>
    </location>
</feature>
<dbReference type="PROSITE" id="PS50943">
    <property type="entry name" value="HTH_CROC1"/>
    <property type="match status" value="1"/>
</dbReference>
<dbReference type="GO" id="GO:0003677">
    <property type="term" value="F:DNA binding"/>
    <property type="evidence" value="ECO:0007669"/>
    <property type="project" value="InterPro"/>
</dbReference>
<name>A0A919ITA5_9ACTN</name>
<dbReference type="CDD" id="cd00093">
    <property type="entry name" value="HTH_XRE"/>
    <property type="match status" value="1"/>
</dbReference>
<organism evidence="2 3">
    <name type="scientific">Actinoplanes cyaneus</name>
    <dbReference type="NCBI Taxonomy" id="52696"/>
    <lineage>
        <taxon>Bacteria</taxon>
        <taxon>Bacillati</taxon>
        <taxon>Actinomycetota</taxon>
        <taxon>Actinomycetes</taxon>
        <taxon>Micromonosporales</taxon>
        <taxon>Micromonosporaceae</taxon>
        <taxon>Actinoplanes</taxon>
    </lineage>
</organism>
<protein>
    <recommendedName>
        <fullName evidence="1">HTH cro/C1-type domain-containing protein</fullName>
    </recommendedName>
</protein>
<dbReference type="AlphaFoldDB" id="A0A919ITA5"/>
<dbReference type="InterPro" id="IPR010982">
    <property type="entry name" value="Lambda_DNA-bd_dom_sf"/>
</dbReference>
<evidence type="ECO:0000259" key="1">
    <source>
        <dbReference type="PROSITE" id="PS50943"/>
    </source>
</evidence>
<comment type="caution">
    <text evidence="2">The sequence shown here is derived from an EMBL/GenBank/DDBJ whole genome shotgun (WGS) entry which is preliminary data.</text>
</comment>
<dbReference type="Proteomes" id="UP000619479">
    <property type="component" value="Unassembled WGS sequence"/>
</dbReference>
<proteinExistence type="predicted"/>
<dbReference type="RefSeq" id="WP_203756553.1">
    <property type="nucleotide sequence ID" value="NZ_BAAAUC010000137.1"/>
</dbReference>
<dbReference type="Gene3D" id="1.10.260.40">
    <property type="entry name" value="lambda repressor-like DNA-binding domains"/>
    <property type="match status" value="1"/>
</dbReference>
<dbReference type="SUPFAM" id="SSF47413">
    <property type="entry name" value="lambda repressor-like DNA-binding domains"/>
    <property type="match status" value="1"/>
</dbReference>
<reference evidence="2" key="1">
    <citation type="submission" date="2021-01" db="EMBL/GenBank/DDBJ databases">
        <title>Whole genome shotgun sequence of Actinoplanes cyaneus NBRC 14990.</title>
        <authorList>
            <person name="Komaki H."/>
            <person name="Tamura T."/>
        </authorList>
    </citation>
    <scope>NUCLEOTIDE SEQUENCE</scope>
    <source>
        <strain evidence="2">NBRC 14990</strain>
    </source>
</reference>
<evidence type="ECO:0000313" key="3">
    <source>
        <dbReference type="Proteomes" id="UP000619479"/>
    </source>
</evidence>
<gene>
    <name evidence="2" type="ORF">Acy02nite_92000</name>
</gene>
<accession>A0A919ITA5</accession>
<keyword evidence="3" id="KW-1185">Reference proteome</keyword>
<evidence type="ECO:0000313" key="2">
    <source>
        <dbReference type="EMBL" id="GID71319.1"/>
    </source>
</evidence>